<dbReference type="SUPFAM" id="SSF57667">
    <property type="entry name" value="beta-beta-alpha zinc fingers"/>
    <property type="match status" value="4"/>
</dbReference>
<evidence type="ECO:0000256" key="1">
    <source>
        <dbReference type="SAM" id="MobiDB-lite"/>
    </source>
</evidence>
<feature type="chain" id="PRO_5013632906" description="HVA22-like protein" evidence="2">
    <location>
        <begin position="23"/>
        <end position="601"/>
    </location>
</feature>
<dbReference type="EMBL" id="MLFT02000006">
    <property type="protein sequence ID" value="PHT45418.1"/>
    <property type="molecule type" value="Genomic_DNA"/>
</dbReference>
<organism evidence="5 6">
    <name type="scientific">Capsicum baccatum</name>
    <name type="common">Peruvian pepper</name>
    <dbReference type="NCBI Taxonomy" id="33114"/>
    <lineage>
        <taxon>Eukaryota</taxon>
        <taxon>Viridiplantae</taxon>
        <taxon>Streptophyta</taxon>
        <taxon>Embryophyta</taxon>
        <taxon>Tracheophyta</taxon>
        <taxon>Spermatophyta</taxon>
        <taxon>Magnoliopsida</taxon>
        <taxon>eudicotyledons</taxon>
        <taxon>Gunneridae</taxon>
        <taxon>Pentapetalae</taxon>
        <taxon>asterids</taxon>
        <taxon>lamiids</taxon>
        <taxon>Solanales</taxon>
        <taxon>Solanaceae</taxon>
        <taxon>Solanoideae</taxon>
        <taxon>Capsiceae</taxon>
        <taxon>Capsicum</taxon>
    </lineage>
</organism>
<dbReference type="SMART" id="SM00451">
    <property type="entry name" value="ZnF_U1"/>
    <property type="match status" value="4"/>
</dbReference>
<feature type="domain" description="U1-type" evidence="4">
    <location>
        <begin position="452"/>
        <end position="486"/>
    </location>
</feature>
<comment type="caution">
    <text evidence="5">The sequence shown here is derived from an EMBL/GenBank/DDBJ whole genome shotgun (WGS) entry which is preliminary data.</text>
</comment>
<evidence type="ECO:0000313" key="6">
    <source>
        <dbReference type="Proteomes" id="UP000224567"/>
    </source>
</evidence>
<evidence type="ECO:0000256" key="2">
    <source>
        <dbReference type="SAM" id="SignalP"/>
    </source>
</evidence>
<protein>
    <recommendedName>
        <fullName evidence="7">HVA22-like protein</fullName>
    </recommendedName>
</protein>
<feature type="domain" description="C2H2-type" evidence="3">
    <location>
        <begin position="561"/>
        <end position="585"/>
    </location>
</feature>
<dbReference type="InterPro" id="IPR036236">
    <property type="entry name" value="Znf_C2H2_sf"/>
</dbReference>
<dbReference type="OrthoDB" id="434647at2759"/>
<feature type="signal peptide" evidence="2">
    <location>
        <begin position="1"/>
        <end position="22"/>
    </location>
</feature>
<evidence type="ECO:0008006" key="7">
    <source>
        <dbReference type="Google" id="ProtNLM"/>
    </source>
</evidence>
<proteinExistence type="predicted"/>
<feature type="compositionally biased region" description="Basic and acidic residues" evidence="1">
    <location>
        <begin position="343"/>
        <end position="357"/>
    </location>
</feature>
<feature type="domain" description="U1-type" evidence="4">
    <location>
        <begin position="400"/>
        <end position="434"/>
    </location>
</feature>
<name>A0A2G2WJJ6_CAPBA</name>
<reference evidence="6" key="2">
    <citation type="journal article" date="2017" name="J. Anim. Genet.">
        <title>Multiple reference genome sequences of hot pepper reveal the massive evolution of plant disease resistance genes by retroduplication.</title>
        <authorList>
            <person name="Kim S."/>
            <person name="Park J."/>
            <person name="Yeom S.-I."/>
            <person name="Kim Y.-M."/>
            <person name="Seo E."/>
            <person name="Kim K.-T."/>
            <person name="Kim M.-S."/>
            <person name="Lee J.M."/>
            <person name="Cheong K."/>
            <person name="Shin H.-S."/>
            <person name="Kim S.-B."/>
            <person name="Han K."/>
            <person name="Lee J."/>
            <person name="Park M."/>
            <person name="Lee H.-A."/>
            <person name="Lee H.-Y."/>
            <person name="Lee Y."/>
            <person name="Oh S."/>
            <person name="Lee J.H."/>
            <person name="Choi E."/>
            <person name="Choi E."/>
            <person name="Lee S.E."/>
            <person name="Jeon J."/>
            <person name="Kim H."/>
            <person name="Choi G."/>
            <person name="Song H."/>
            <person name="Lee J."/>
            <person name="Lee S.-C."/>
            <person name="Kwon J.-K."/>
            <person name="Lee H.-Y."/>
            <person name="Koo N."/>
            <person name="Hong Y."/>
            <person name="Kim R.W."/>
            <person name="Kang W.-H."/>
            <person name="Huh J.H."/>
            <person name="Kang B.-C."/>
            <person name="Yang T.-J."/>
            <person name="Lee Y.-H."/>
            <person name="Bennetzen J.L."/>
            <person name="Choi D."/>
        </authorList>
    </citation>
    <scope>NUCLEOTIDE SEQUENCE [LARGE SCALE GENOMIC DNA]</scope>
    <source>
        <strain evidence="6">cv. PBC81</strain>
    </source>
</reference>
<feature type="domain" description="C2H2-type" evidence="3">
    <location>
        <begin position="280"/>
        <end position="304"/>
    </location>
</feature>
<dbReference type="InterPro" id="IPR013087">
    <property type="entry name" value="Znf_C2H2_type"/>
</dbReference>
<reference evidence="5 6" key="1">
    <citation type="journal article" date="2017" name="Genome Biol.">
        <title>New reference genome sequences of hot pepper reveal the massive evolution of plant disease-resistance genes by retroduplication.</title>
        <authorList>
            <person name="Kim S."/>
            <person name="Park J."/>
            <person name="Yeom S.I."/>
            <person name="Kim Y.M."/>
            <person name="Seo E."/>
            <person name="Kim K.T."/>
            <person name="Kim M.S."/>
            <person name="Lee J.M."/>
            <person name="Cheong K."/>
            <person name="Shin H.S."/>
            <person name="Kim S.B."/>
            <person name="Han K."/>
            <person name="Lee J."/>
            <person name="Park M."/>
            <person name="Lee H.A."/>
            <person name="Lee H.Y."/>
            <person name="Lee Y."/>
            <person name="Oh S."/>
            <person name="Lee J.H."/>
            <person name="Choi E."/>
            <person name="Choi E."/>
            <person name="Lee S.E."/>
            <person name="Jeon J."/>
            <person name="Kim H."/>
            <person name="Choi G."/>
            <person name="Song H."/>
            <person name="Lee J."/>
            <person name="Lee S.C."/>
            <person name="Kwon J.K."/>
            <person name="Lee H.Y."/>
            <person name="Koo N."/>
            <person name="Hong Y."/>
            <person name="Kim R.W."/>
            <person name="Kang W.H."/>
            <person name="Huh J.H."/>
            <person name="Kang B.C."/>
            <person name="Yang T.J."/>
            <person name="Lee Y.H."/>
            <person name="Bennetzen J.L."/>
            <person name="Choi D."/>
        </authorList>
    </citation>
    <scope>NUCLEOTIDE SEQUENCE [LARGE SCALE GENOMIC DNA]</scope>
    <source>
        <strain evidence="6">cv. PBC81</strain>
    </source>
</reference>
<dbReference type="Pfam" id="PF03134">
    <property type="entry name" value="TB2_DP1_HVA22"/>
    <property type="match status" value="1"/>
</dbReference>
<dbReference type="Proteomes" id="UP000224567">
    <property type="component" value="Unassembled WGS sequence"/>
</dbReference>
<dbReference type="Gene3D" id="3.30.160.60">
    <property type="entry name" value="Classic Zinc Finger"/>
    <property type="match status" value="4"/>
</dbReference>
<feature type="domain" description="U1-type" evidence="4">
    <location>
        <begin position="558"/>
        <end position="592"/>
    </location>
</feature>
<feature type="domain" description="C2H2-type" evidence="3">
    <location>
        <begin position="403"/>
        <end position="427"/>
    </location>
</feature>
<dbReference type="InterPro" id="IPR004345">
    <property type="entry name" value="TB2_DP1_HVA22"/>
</dbReference>
<feature type="compositionally biased region" description="Polar residues" evidence="1">
    <location>
        <begin position="317"/>
        <end position="336"/>
    </location>
</feature>
<keyword evidence="2" id="KW-0732">Signal</keyword>
<dbReference type="AlphaFoldDB" id="A0A2G2WJJ6"/>
<sequence length="601" mass="68349">MGFLRLTLHLMDSLAWPALALGYPLCASIRAIETGSKYHMRKLVTYWTIFSFISLFEHLFEKLIQWVPLWPHIKLITICWLAIPQFNGACYLYQILIHPYFLVKWHDSISQFNSSCYVYLRLLCLCLSVNLQTLTDWFNKPMEDPSLKNETFLAVAERHLAENGSDALEKLIGNKSKDYRSNHHTEEIKPTDTSDEAGRLTLNQTECVGSGPVWEDITVMEHMAKHEAAESKQVKRVKENPIQIERKTAGVQVMETVVSADAEEIKLPEITFSKKVQTEWTCAVCQMKTTSEQNLKSHLNGRKHKAKCEGLKACRQTPKSEGSSPVTKSNQHNQQVKHAAVARSEHSANEAAEPKQLKSVKENLIQIGKKPTAMQIKGTALPVDAEEIKLPETNSVKNVQTEWTCVVCQVITTSEHDLKCHLLGRRHRERLALPVDAEEIKLPETNSAKNVQTEWTCVVCQVITTSEHDLKCHLRGRRHRERREELKTCKQMARTERNPPFASNMPDKLKQEQVKHALAAQKKNNTSKKPKENVQLGATTGQHQSQMQMKNAGGATHNSKLWCRFCDVWCPDKIAMAAHLNGRKHLAKLQEESVLLVEHGF</sequence>
<dbReference type="PANTHER" id="PTHR47487:SF16">
    <property type="entry name" value="C2H2-TYPE DOMAIN-CONTAINING PROTEIN"/>
    <property type="match status" value="1"/>
</dbReference>
<dbReference type="GO" id="GO:0003676">
    <property type="term" value="F:nucleic acid binding"/>
    <property type="evidence" value="ECO:0007669"/>
    <property type="project" value="InterPro"/>
</dbReference>
<feature type="domain" description="U1-type" evidence="4">
    <location>
        <begin position="277"/>
        <end position="311"/>
    </location>
</feature>
<dbReference type="SMART" id="SM00355">
    <property type="entry name" value="ZnF_C2H2"/>
    <property type="match status" value="4"/>
</dbReference>
<feature type="domain" description="C2H2-type" evidence="3">
    <location>
        <begin position="455"/>
        <end position="479"/>
    </location>
</feature>
<dbReference type="InterPro" id="IPR003604">
    <property type="entry name" value="Matrin/U1-like-C_Znf_C2H2"/>
</dbReference>
<accession>A0A2G2WJJ6</accession>
<dbReference type="GO" id="GO:0008270">
    <property type="term" value="F:zinc ion binding"/>
    <property type="evidence" value="ECO:0007669"/>
    <property type="project" value="InterPro"/>
</dbReference>
<evidence type="ECO:0000259" key="3">
    <source>
        <dbReference type="SMART" id="SM00355"/>
    </source>
</evidence>
<gene>
    <name evidence="5" type="ORF">CQW23_14576</name>
</gene>
<feature type="region of interest" description="Disordered" evidence="1">
    <location>
        <begin position="314"/>
        <end position="357"/>
    </location>
</feature>
<keyword evidence="6" id="KW-1185">Reference proteome</keyword>
<dbReference type="PANTHER" id="PTHR47487">
    <property type="entry name" value="OS06G0651300 PROTEIN-RELATED"/>
    <property type="match status" value="1"/>
</dbReference>
<evidence type="ECO:0000313" key="5">
    <source>
        <dbReference type="EMBL" id="PHT45418.1"/>
    </source>
</evidence>
<evidence type="ECO:0000259" key="4">
    <source>
        <dbReference type="SMART" id="SM00451"/>
    </source>
</evidence>
<dbReference type="Pfam" id="PF12874">
    <property type="entry name" value="zf-met"/>
    <property type="match status" value="4"/>
</dbReference>